<dbReference type="InterPro" id="IPR008269">
    <property type="entry name" value="Lon_proteolytic"/>
</dbReference>
<dbReference type="InterPro" id="IPR020568">
    <property type="entry name" value="Ribosomal_Su5_D2-typ_SF"/>
</dbReference>
<dbReference type="AlphaFoldDB" id="A0A6C0DNP8"/>
<dbReference type="EMBL" id="MN739646">
    <property type="protein sequence ID" value="QHT17934.1"/>
    <property type="molecule type" value="Genomic_DNA"/>
</dbReference>
<proteinExistence type="predicted"/>
<dbReference type="Pfam" id="PF00004">
    <property type="entry name" value="AAA"/>
    <property type="match status" value="1"/>
</dbReference>
<dbReference type="GO" id="GO:0016887">
    <property type="term" value="F:ATP hydrolysis activity"/>
    <property type="evidence" value="ECO:0007669"/>
    <property type="project" value="InterPro"/>
</dbReference>
<dbReference type="PROSITE" id="PS51786">
    <property type="entry name" value="LON_PROTEOLYTIC"/>
    <property type="match status" value="1"/>
</dbReference>
<feature type="domain" description="Lon proteolytic" evidence="2">
    <location>
        <begin position="902"/>
        <end position="1096"/>
    </location>
</feature>
<dbReference type="Gene3D" id="3.40.50.300">
    <property type="entry name" value="P-loop containing nucleotide triphosphate hydrolases"/>
    <property type="match status" value="1"/>
</dbReference>
<accession>A0A6C0DNP8</accession>
<dbReference type="SUPFAM" id="SSF52540">
    <property type="entry name" value="P-loop containing nucleoside triphosphate hydrolases"/>
    <property type="match status" value="1"/>
</dbReference>
<dbReference type="GO" id="GO:0006515">
    <property type="term" value="P:protein quality control for misfolded or incompletely synthesized proteins"/>
    <property type="evidence" value="ECO:0007669"/>
    <property type="project" value="TreeGrafter"/>
</dbReference>
<dbReference type="PANTHER" id="PTHR43718:SF2">
    <property type="entry name" value="LON PROTEASE HOMOLOG, MITOCHONDRIAL"/>
    <property type="match status" value="1"/>
</dbReference>
<dbReference type="PRINTS" id="PR00830">
    <property type="entry name" value="ENDOLAPTASE"/>
</dbReference>
<reference evidence="3" key="1">
    <citation type="journal article" date="2020" name="Nature">
        <title>Giant virus diversity and host interactions through global metagenomics.</title>
        <authorList>
            <person name="Schulz F."/>
            <person name="Roux S."/>
            <person name="Paez-Espino D."/>
            <person name="Jungbluth S."/>
            <person name="Walsh D.A."/>
            <person name="Denef V.J."/>
            <person name="McMahon K.D."/>
            <person name="Konstantinidis K.T."/>
            <person name="Eloe-Fadrosh E.A."/>
            <person name="Kyrpides N.C."/>
            <person name="Woyke T."/>
        </authorList>
    </citation>
    <scope>NUCLEOTIDE SEQUENCE</scope>
    <source>
        <strain evidence="3">GVMAG-M-3300023174-3</strain>
    </source>
</reference>
<dbReference type="GO" id="GO:0004252">
    <property type="term" value="F:serine-type endopeptidase activity"/>
    <property type="evidence" value="ECO:0007669"/>
    <property type="project" value="InterPro"/>
</dbReference>
<dbReference type="InterPro" id="IPR027417">
    <property type="entry name" value="P-loop_NTPase"/>
</dbReference>
<name>A0A6C0DNP8_9ZZZZ</name>
<organism evidence="3">
    <name type="scientific">viral metagenome</name>
    <dbReference type="NCBI Taxonomy" id="1070528"/>
    <lineage>
        <taxon>unclassified sequences</taxon>
        <taxon>metagenomes</taxon>
        <taxon>organismal metagenomes</taxon>
    </lineage>
</organism>
<evidence type="ECO:0000313" key="3">
    <source>
        <dbReference type="EMBL" id="QHT17934.1"/>
    </source>
</evidence>
<protein>
    <recommendedName>
        <fullName evidence="2">Lon proteolytic domain-containing protein</fullName>
    </recommendedName>
</protein>
<dbReference type="Gene3D" id="3.30.230.10">
    <property type="match status" value="1"/>
</dbReference>
<dbReference type="SUPFAM" id="SSF54211">
    <property type="entry name" value="Ribosomal protein S5 domain 2-like"/>
    <property type="match status" value="1"/>
</dbReference>
<dbReference type="GO" id="GO:0005524">
    <property type="term" value="F:ATP binding"/>
    <property type="evidence" value="ECO:0007669"/>
    <property type="project" value="InterPro"/>
</dbReference>
<keyword evidence="1" id="KW-0645">Protease</keyword>
<dbReference type="InterPro" id="IPR014721">
    <property type="entry name" value="Ribsml_uS5_D2-typ_fold_subgr"/>
</dbReference>
<dbReference type="Pfam" id="PF05362">
    <property type="entry name" value="Lon_C"/>
    <property type="match status" value="1"/>
</dbReference>
<evidence type="ECO:0000256" key="1">
    <source>
        <dbReference type="ARBA" id="ARBA00022670"/>
    </source>
</evidence>
<dbReference type="InterPro" id="IPR003959">
    <property type="entry name" value="ATPase_AAA_core"/>
</dbReference>
<dbReference type="InterPro" id="IPR027065">
    <property type="entry name" value="Lon_Prtase"/>
</dbReference>
<dbReference type="GO" id="GO:0004176">
    <property type="term" value="F:ATP-dependent peptidase activity"/>
    <property type="evidence" value="ECO:0007669"/>
    <property type="project" value="InterPro"/>
</dbReference>
<dbReference type="PANTHER" id="PTHR43718">
    <property type="entry name" value="LON PROTEASE"/>
    <property type="match status" value="1"/>
</dbReference>
<keyword evidence="1" id="KW-0378">Hydrolase</keyword>
<evidence type="ECO:0000259" key="2">
    <source>
        <dbReference type="PROSITE" id="PS51786"/>
    </source>
</evidence>
<dbReference type="Gene3D" id="1.10.8.60">
    <property type="match status" value="1"/>
</dbReference>
<sequence>MNRNKKTNPEKKSISINPIAFDNGTHDIYKFMEEKIEYIQEIIRNTILSTKYNKQIHIFSNNDANLSISLLNDLYEKTAEITSQMKQGSPQPNYDALIEQLQKIIDKLSMIICGFGTKNVDDLLFISFGSEYKNMRFENTVKQSKYELIKRHIHPIGYKIIPWKQNKPSLLLHQTMCENKITETNFVIEDAPMLECVDAESSITNFHQKIYGIRVVIQNENLHKTLIIHGIIDDIPIDCFTNTYIDTRRKEILQSAATCIKQEGEIIHRIVETMTFKDILIWGNEDIHKKMFSILKEVNSIKQNKLDVTIKKFLDMEAFDQRNMLIHLLTYNADSEIKYISYLLYDLITVHSTETPESTEHLNIYESLPCKIKHSFKDVVKYTVKYTNDMIQKYDVQRISLEQQIYALKAPEYIKEKAMTKLKEIKGKPDEMGTKAKSYLEGLIKIPFCVYREEPILKKMKENNALFQKIVQSVTGMFGNIEFSKKNKYANLELMKLSQLIHNHIYRNIPVSIENELYSQSVKQITKVIQHINSVQKNKKEKAISVYSPKPGLIQHVIDHVSSVETVAETNIIDIYDIVHANTGASSLKKTITDLTTLSSNISSMENIMKSISDALDESIYSHRHAKNQILKIIGQWINGEQTGYCFGFEGSPGIGKTSLAKKGLANCLKDEAGEPRPFSFIAIGGSSSGSSLEGHGYTYVNSSWGKIVDILMEAKCMNPIIYVDELDKVSKTENGKEIIGIFTHLIDSTQNDSFQDKYFNGINIDLSKALFIFSYNDPDQIDRILLDRIHRIRFDNLTLEDKMVIVRKYILPEINKKMGFENIVEMSDEIIEYIIESYTIEPGVRKLKELLFDLYGEINLDILKCDVNSAIDLPIQMTKELLETKYLKKYRKIQEHKIHMNAEVGIINGLWANALGRGGIIPIQTMFYPTASFLELRLTGLQGDVMKESMNVAKSLAWNLTPMETKKSRVTEFEVTKCQGLHIHCPEGAVSKDGPSAGTAITVAIYSLFNNKKIRNDVAITGEINLQGEVTAIGGLDVKIMGGIRAGIKTFLYPSENERDFIEWKQKSPKNREIAENIQFFAVSKINDVFELVFA</sequence>